<organism evidence="3 4">
    <name type="scientific">Candidatus Ornithospirochaeta avicola</name>
    <dbReference type="NCBI Taxonomy" id="2840896"/>
    <lineage>
        <taxon>Bacteria</taxon>
        <taxon>Pseudomonadati</taxon>
        <taxon>Spirochaetota</taxon>
        <taxon>Spirochaetia</taxon>
        <taxon>Spirochaetales</taxon>
        <taxon>Spirochaetaceae</taxon>
        <taxon>Spirochaetaceae incertae sedis</taxon>
        <taxon>Candidatus Ornithospirochaeta</taxon>
    </lineage>
</organism>
<dbReference type="InterPro" id="IPR010886">
    <property type="entry name" value="Hc1"/>
</dbReference>
<dbReference type="GO" id="GO:0003677">
    <property type="term" value="F:DNA binding"/>
    <property type="evidence" value="ECO:0007669"/>
    <property type="project" value="InterPro"/>
</dbReference>
<evidence type="ECO:0000256" key="1">
    <source>
        <dbReference type="ARBA" id="ARBA00002333"/>
    </source>
</evidence>
<dbReference type="GO" id="GO:0030527">
    <property type="term" value="F:structural constituent of chromatin"/>
    <property type="evidence" value="ECO:0007669"/>
    <property type="project" value="InterPro"/>
</dbReference>
<name>A0A9D1PUQ5_9SPIO</name>
<comment type="similarity">
    <text evidence="2">Belongs to the histone H1/H5 family. HCT subfamily.</text>
</comment>
<dbReference type="EMBL" id="DXHU01000016">
    <property type="protein sequence ID" value="HIV98932.1"/>
    <property type="molecule type" value="Genomic_DNA"/>
</dbReference>
<comment type="caution">
    <text evidence="3">The sequence shown here is derived from an EMBL/GenBank/DDBJ whole genome shotgun (WGS) entry which is preliminary data.</text>
</comment>
<protein>
    <recommendedName>
        <fullName evidence="5">Histone H1</fullName>
    </recommendedName>
</protein>
<comment type="function">
    <text evidence="1">Might have a role analogous to that of eukaryotic histone proteins.</text>
</comment>
<proteinExistence type="inferred from homology"/>
<evidence type="ECO:0000313" key="4">
    <source>
        <dbReference type="Proteomes" id="UP000823936"/>
    </source>
</evidence>
<gene>
    <name evidence="3" type="ORF">IAB12_04040</name>
</gene>
<dbReference type="Proteomes" id="UP000823936">
    <property type="component" value="Unassembled WGS sequence"/>
</dbReference>
<accession>A0A9D1PUQ5</accession>
<dbReference type="AlphaFoldDB" id="A0A9D1PUQ5"/>
<sequence length="58" mass="6612">MTTHETLVSLWDTYVAENAKFEEKGVKVAGSRARKALNEISKLCKERRKEISESKNAE</sequence>
<evidence type="ECO:0008006" key="5">
    <source>
        <dbReference type="Google" id="ProtNLM"/>
    </source>
</evidence>
<reference evidence="3" key="1">
    <citation type="journal article" date="2021" name="PeerJ">
        <title>Extensive microbial diversity within the chicken gut microbiome revealed by metagenomics and culture.</title>
        <authorList>
            <person name="Gilroy R."/>
            <person name="Ravi A."/>
            <person name="Getino M."/>
            <person name="Pursley I."/>
            <person name="Horton D.L."/>
            <person name="Alikhan N.F."/>
            <person name="Baker D."/>
            <person name="Gharbi K."/>
            <person name="Hall N."/>
            <person name="Watson M."/>
            <person name="Adriaenssens E.M."/>
            <person name="Foster-Nyarko E."/>
            <person name="Jarju S."/>
            <person name="Secka A."/>
            <person name="Antonio M."/>
            <person name="Oren A."/>
            <person name="Chaudhuri R.R."/>
            <person name="La Ragione R."/>
            <person name="Hildebrand F."/>
            <person name="Pallen M.J."/>
        </authorList>
    </citation>
    <scope>NUCLEOTIDE SEQUENCE</scope>
    <source>
        <strain evidence="3">Gambia11-129</strain>
    </source>
</reference>
<evidence type="ECO:0000313" key="3">
    <source>
        <dbReference type="EMBL" id="HIV98932.1"/>
    </source>
</evidence>
<evidence type="ECO:0000256" key="2">
    <source>
        <dbReference type="ARBA" id="ARBA00008424"/>
    </source>
</evidence>
<dbReference type="Pfam" id="PF07432">
    <property type="entry name" value="Hc1"/>
    <property type="match status" value="1"/>
</dbReference>
<reference evidence="3" key="2">
    <citation type="submission" date="2021-04" db="EMBL/GenBank/DDBJ databases">
        <authorList>
            <person name="Gilroy R."/>
        </authorList>
    </citation>
    <scope>NUCLEOTIDE SEQUENCE</scope>
    <source>
        <strain evidence="3">Gambia11-129</strain>
    </source>
</reference>